<dbReference type="EMBL" id="LLXH01002526">
    <property type="protein sequence ID" value="PKC55557.1"/>
    <property type="molecule type" value="Genomic_DNA"/>
</dbReference>
<evidence type="ECO:0000313" key="2">
    <source>
        <dbReference type="Proteomes" id="UP000232688"/>
    </source>
</evidence>
<dbReference type="VEuPathDB" id="FungiDB:FUN_021802"/>
<dbReference type="Proteomes" id="UP000232688">
    <property type="component" value="Unassembled WGS sequence"/>
</dbReference>
<organism evidence="1 2">
    <name type="scientific">Rhizophagus irregularis</name>
    <dbReference type="NCBI Taxonomy" id="588596"/>
    <lineage>
        <taxon>Eukaryota</taxon>
        <taxon>Fungi</taxon>
        <taxon>Fungi incertae sedis</taxon>
        <taxon>Mucoromycota</taxon>
        <taxon>Glomeromycotina</taxon>
        <taxon>Glomeromycetes</taxon>
        <taxon>Glomerales</taxon>
        <taxon>Glomeraceae</taxon>
        <taxon>Rhizophagus</taxon>
    </lineage>
</organism>
<comment type="caution">
    <text evidence="1">The sequence shown here is derived from an EMBL/GenBank/DDBJ whole genome shotgun (WGS) entry which is preliminary data.</text>
</comment>
<reference evidence="1 2" key="2">
    <citation type="submission" date="2017-10" db="EMBL/GenBank/DDBJ databases">
        <title>Genome analyses suggest a sexual origin of heterokaryosis in a supposedly ancient asexual fungus.</title>
        <authorList>
            <person name="Corradi N."/>
            <person name="Sedzielewska K."/>
            <person name="Noel J."/>
            <person name="Charron P."/>
            <person name="Farinelli L."/>
            <person name="Marton T."/>
            <person name="Kruger M."/>
            <person name="Pelin A."/>
            <person name="Brachmann A."/>
            <person name="Corradi N."/>
        </authorList>
    </citation>
    <scope>NUCLEOTIDE SEQUENCE [LARGE SCALE GENOMIC DNA]</scope>
    <source>
        <strain evidence="1 2">A1</strain>
    </source>
</reference>
<dbReference type="AlphaFoldDB" id="A0A2N0QWW7"/>
<protein>
    <submittedName>
        <fullName evidence="1">Uncharacterized protein</fullName>
    </submittedName>
</protein>
<reference evidence="1 2" key="1">
    <citation type="submission" date="2017-10" db="EMBL/GenBank/DDBJ databases">
        <title>Extensive intraspecific genome diversity in a model arbuscular mycorrhizal fungus.</title>
        <authorList>
            <person name="Chen E.C.H."/>
            <person name="Morin E."/>
            <person name="Baudet D."/>
            <person name="Noel J."/>
            <person name="Ndikumana S."/>
            <person name="Charron P."/>
            <person name="St-Onge C."/>
            <person name="Giorgi J."/>
            <person name="Grigoriev I.V."/>
            <person name="Roux C."/>
            <person name="Martin F.M."/>
            <person name="Corradi N."/>
        </authorList>
    </citation>
    <scope>NUCLEOTIDE SEQUENCE [LARGE SCALE GENOMIC DNA]</scope>
    <source>
        <strain evidence="1 2">A1</strain>
    </source>
</reference>
<dbReference type="VEuPathDB" id="FungiDB:RhiirFUN_000514"/>
<name>A0A2N0QWW7_9GLOM</name>
<sequence>MSTSPIAIYSPSEPTGLPLAHLANEEDDDELIRILKAHANLLTTRGHLSVDSKIHEANNQIKHIINILMQYCKAKHEELDTTKTDYTQAVKDCNEVQNAINHANAQLGQVDAQLVHANNQMHFGIQTLGRLRNRLFQQIAALTFCDMATVALGLPIFEGREDENFNQFIKLYKEYLHSFNINSADASGGPLARYEKVLSILRTCLKGHAAEWYDNNILGKNVRLRNILVLVTAAAPNHVLVANSVATQYQQGHNNAGNFMTEIWPDYEINRANNDIWRDRAGMELTDANLNFVTAAGIIMNVSGAAQIWELQKNLRQPPVRKPPVQPVQPKPQKCVIQQKDYEYYEGVPNEHHDVGDDSDAPAWNDHDYLNDIDLIMGLGMFKRLAKKLQKTKDRCDDLELFQANEKS</sequence>
<proteinExistence type="predicted"/>
<accession>A0A2N0QWW7</accession>
<evidence type="ECO:0000313" key="1">
    <source>
        <dbReference type="EMBL" id="PKC55557.1"/>
    </source>
</evidence>
<dbReference type="VEuPathDB" id="FungiDB:RhiirA1_475397"/>
<gene>
    <name evidence="1" type="ORF">RhiirA1_475397</name>
</gene>